<dbReference type="PANTHER" id="PTHR41251">
    <property type="entry name" value="NON-HOMOLOGOUS END JOINING PROTEIN KU"/>
    <property type="match status" value="1"/>
</dbReference>
<evidence type="ECO:0000259" key="3">
    <source>
        <dbReference type="SMART" id="SM00559"/>
    </source>
</evidence>
<keyword evidence="2" id="KW-0233">DNA recombination</keyword>
<dbReference type="SUPFAM" id="SSF100939">
    <property type="entry name" value="SPOC domain-like"/>
    <property type="match status" value="1"/>
</dbReference>
<accession>A0A1V9FHW1</accession>
<keyword evidence="1 2" id="KW-0238">DNA-binding</keyword>
<dbReference type="RefSeq" id="WP_081155489.1">
    <property type="nucleotide sequence ID" value="NZ_LVYD01000107.1"/>
</dbReference>
<dbReference type="CDD" id="cd00789">
    <property type="entry name" value="KU_like"/>
    <property type="match status" value="1"/>
</dbReference>
<dbReference type="EMBL" id="LVYD01000107">
    <property type="protein sequence ID" value="OQP57944.1"/>
    <property type="molecule type" value="Genomic_DNA"/>
</dbReference>
<feature type="domain" description="Ku" evidence="3">
    <location>
        <begin position="52"/>
        <end position="179"/>
    </location>
</feature>
<protein>
    <recommendedName>
        <fullName evidence="2">Non-homologous end joining protein Ku</fullName>
    </recommendedName>
</protein>
<dbReference type="Proteomes" id="UP000192796">
    <property type="component" value="Unassembled WGS sequence"/>
</dbReference>
<keyword evidence="5" id="KW-1185">Reference proteome</keyword>
<evidence type="ECO:0000256" key="1">
    <source>
        <dbReference type="ARBA" id="ARBA00023125"/>
    </source>
</evidence>
<dbReference type="AlphaFoldDB" id="A0A1V9FHW1"/>
<dbReference type="NCBIfam" id="TIGR02772">
    <property type="entry name" value="Ku_bact"/>
    <property type="match status" value="1"/>
</dbReference>
<dbReference type="OrthoDB" id="9795084at2"/>
<proteinExistence type="inferred from homology"/>
<comment type="function">
    <text evidence="2">With LigD forms a non-homologous end joining (NHEJ) DNA repair enzyme, which repairs dsDNA breaks with reduced fidelity. Binds linear dsDNA with 5'- and 3'- overhangs but not closed circular dsDNA nor ssDNA. Recruits and stimulates the ligase activity of LigD.</text>
</comment>
<dbReference type="PIRSF" id="PIRSF006493">
    <property type="entry name" value="Prok_Ku"/>
    <property type="match status" value="1"/>
</dbReference>
<keyword evidence="2" id="KW-0227">DNA damage</keyword>
<dbReference type="GO" id="GO:0003690">
    <property type="term" value="F:double-stranded DNA binding"/>
    <property type="evidence" value="ECO:0007669"/>
    <property type="project" value="UniProtKB-UniRule"/>
</dbReference>
<dbReference type="Gene3D" id="2.40.290.10">
    <property type="match status" value="1"/>
</dbReference>
<gene>
    <name evidence="2" type="primary">ku</name>
    <name evidence="4" type="ORF">A3860_39645</name>
</gene>
<dbReference type="SMART" id="SM00559">
    <property type="entry name" value="Ku78"/>
    <property type="match status" value="1"/>
</dbReference>
<comment type="caution">
    <text evidence="4">The sequence shown here is derived from an EMBL/GenBank/DDBJ whole genome shotgun (WGS) entry which is preliminary data.</text>
</comment>
<keyword evidence="2" id="KW-0234">DNA repair</keyword>
<dbReference type="InterPro" id="IPR016194">
    <property type="entry name" value="SPOC-like_C_dom_sf"/>
</dbReference>
<dbReference type="STRING" id="1703345.A3860_39645"/>
<dbReference type="InterPro" id="IPR009187">
    <property type="entry name" value="Prok_Ku"/>
</dbReference>
<dbReference type="GO" id="GO:0006303">
    <property type="term" value="P:double-strand break repair via nonhomologous end joining"/>
    <property type="evidence" value="ECO:0007669"/>
    <property type="project" value="UniProtKB-UniRule"/>
</dbReference>
<evidence type="ECO:0000313" key="4">
    <source>
        <dbReference type="EMBL" id="OQP57944.1"/>
    </source>
</evidence>
<dbReference type="InterPro" id="IPR006164">
    <property type="entry name" value="DNA_bd_Ku70/Ku80"/>
</dbReference>
<dbReference type="HAMAP" id="MF_01875">
    <property type="entry name" value="Prokaryotic_Ku"/>
    <property type="match status" value="1"/>
</dbReference>
<organism evidence="4 5">
    <name type="scientific">Niastella vici</name>
    <dbReference type="NCBI Taxonomy" id="1703345"/>
    <lineage>
        <taxon>Bacteria</taxon>
        <taxon>Pseudomonadati</taxon>
        <taxon>Bacteroidota</taxon>
        <taxon>Chitinophagia</taxon>
        <taxon>Chitinophagales</taxon>
        <taxon>Chitinophagaceae</taxon>
        <taxon>Niastella</taxon>
    </lineage>
</organism>
<dbReference type="Pfam" id="PF02735">
    <property type="entry name" value="Ku"/>
    <property type="match status" value="1"/>
</dbReference>
<comment type="similarity">
    <text evidence="2">Belongs to the prokaryotic Ku family.</text>
</comment>
<comment type="subunit">
    <text evidence="2">Homodimer. Interacts with LigD.</text>
</comment>
<evidence type="ECO:0000256" key="2">
    <source>
        <dbReference type="HAMAP-Rule" id="MF_01875"/>
    </source>
</evidence>
<name>A0A1V9FHW1_9BACT</name>
<reference evidence="4 5" key="1">
    <citation type="submission" date="2016-03" db="EMBL/GenBank/DDBJ databases">
        <title>Niastella vici sp. nov., isolated from farmland soil.</title>
        <authorList>
            <person name="Chen L."/>
            <person name="Wang D."/>
            <person name="Yang S."/>
            <person name="Wang G."/>
        </authorList>
    </citation>
    <scope>NUCLEOTIDE SEQUENCE [LARGE SCALE GENOMIC DNA]</scope>
    <source>
        <strain evidence="4 5">DJ57</strain>
    </source>
</reference>
<dbReference type="PANTHER" id="PTHR41251:SF1">
    <property type="entry name" value="NON-HOMOLOGOUS END JOINING PROTEIN KU"/>
    <property type="match status" value="1"/>
</dbReference>
<dbReference type="GO" id="GO:0006310">
    <property type="term" value="P:DNA recombination"/>
    <property type="evidence" value="ECO:0007669"/>
    <property type="project" value="UniProtKB-KW"/>
</dbReference>
<evidence type="ECO:0000313" key="5">
    <source>
        <dbReference type="Proteomes" id="UP000192796"/>
    </source>
</evidence>
<sequence>MRSMWKGSIGFGLVNIPVRMYVASEESSIPFVQLDKKTHSRVRYKKVSELSGKELHQEEIVRAYQMGDDYVIVDDADFQKAAPEKIDHLEITQFVNEKEIDAVYFEKPYYLEPDKVGAKAYALLREALKKEGKAALGPLVYHNKEWICLIKPLCNVLVLHRLRFSDEIRSEAGLVIPDTPIKGEELKMASLLIAQLTKPFKPADYRDTYSEKLLQVIEAKAKGKATGRPLKVAHNATTSDLMDKLKASLQVKSTTKKAS</sequence>